<evidence type="ECO:0000313" key="3">
    <source>
        <dbReference type="Proteomes" id="UP000441585"/>
    </source>
</evidence>
<feature type="coiled-coil region" evidence="1">
    <location>
        <begin position="15"/>
        <end position="49"/>
    </location>
</feature>
<dbReference type="EMBL" id="WKKF01000001">
    <property type="protein sequence ID" value="MRX52932.1"/>
    <property type="molecule type" value="Genomic_DNA"/>
</dbReference>
<comment type="caution">
    <text evidence="2">The sequence shown here is derived from an EMBL/GenBank/DDBJ whole genome shotgun (WGS) entry which is preliminary data.</text>
</comment>
<dbReference type="RefSeq" id="WP_154317968.1">
    <property type="nucleotide sequence ID" value="NZ_CAJGAA010000001.1"/>
</dbReference>
<dbReference type="Proteomes" id="UP000441585">
    <property type="component" value="Unassembled WGS sequence"/>
</dbReference>
<reference evidence="2 3" key="1">
    <citation type="submission" date="2019-11" db="EMBL/GenBank/DDBJ databases">
        <title>Bacillus idriensis genome.</title>
        <authorList>
            <person name="Konopka E.N."/>
            <person name="Newman J.D."/>
        </authorList>
    </citation>
    <scope>NUCLEOTIDE SEQUENCE [LARGE SCALE GENOMIC DNA]</scope>
    <source>
        <strain evidence="2 3">DSM 19097</strain>
    </source>
</reference>
<accession>A0A6I2M6C6</accession>
<keyword evidence="3" id="KW-1185">Reference proteome</keyword>
<dbReference type="AlphaFoldDB" id="A0A6I2M6C6"/>
<proteinExistence type="predicted"/>
<gene>
    <name evidence="2" type="ORF">GJU41_03015</name>
</gene>
<keyword evidence="1" id="KW-0175">Coiled coil</keyword>
<sequence length="218" mass="24925">MAKKKTAVEQMATLHKKHQDIKADYAEALERAEGEVIKLKAEIAEGEENLKETYKSYVLNIVSLEAYQAEKKIFDDKKSILSVAEKKVTDIDLLETQEIHKLLQEVKIIADDYEKECFVEFIKQNKKLRQLKVDYLKAITEVAEEVKPITQYHLFHGSLEQELGLTYYNLRMVPGADGLFLAPEGSIGRKFINVSQEEVLAAYQRGHIPKDLLEAIEA</sequence>
<evidence type="ECO:0000256" key="1">
    <source>
        <dbReference type="SAM" id="Coils"/>
    </source>
</evidence>
<protein>
    <submittedName>
        <fullName evidence="2">Uncharacterized protein</fullName>
    </submittedName>
</protein>
<evidence type="ECO:0000313" key="2">
    <source>
        <dbReference type="EMBL" id="MRX52932.1"/>
    </source>
</evidence>
<organism evidence="2 3">
    <name type="scientific">Metabacillus idriensis</name>
    <dbReference type="NCBI Taxonomy" id="324768"/>
    <lineage>
        <taxon>Bacteria</taxon>
        <taxon>Bacillati</taxon>
        <taxon>Bacillota</taxon>
        <taxon>Bacilli</taxon>
        <taxon>Bacillales</taxon>
        <taxon>Bacillaceae</taxon>
        <taxon>Metabacillus</taxon>
    </lineage>
</organism>
<name>A0A6I2M6C6_9BACI</name>